<dbReference type="PANTHER" id="PTHR47990">
    <property type="entry name" value="2-OXOGLUTARATE (2OG) AND FE(II)-DEPENDENT OXYGENASE SUPERFAMILY PROTEIN-RELATED"/>
    <property type="match status" value="1"/>
</dbReference>
<organism evidence="5 6">
    <name type="scientific">Pseudoneurospora amorphoporcata</name>
    <dbReference type="NCBI Taxonomy" id="241081"/>
    <lineage>
        <taxon>Eukaryota</taxon>
        <taxon>Fungi</taxon>
        <taxon>Dikarya</taxon>
        <taxon>Ascomycota</taxon>
        <taxon>Pezizomycotina</taxon>
        <taxon>Sordariomycetes</taxon>
        <taxon>Sordariomycetidae</taxon>
        <taxon>Sordariales</taxon>
        <taxon>Sordariaceae</taxon>
        <taxon>Pseudoneurospora</taxon>
    </lineage>
</organism>
<feature type="compositionally biased region" description="Basic and acidic residues" evidence="3">
    <location>
        <begin position="202"/>
        <end position="213"/>
    </location>
</feature>
<dbReference type="InterPro" id="IPR005123">
    <property type="entry name" value="Oxoglu/Fe-dep_dioxygenase_dom"/>
</dbReference>
<keyword evidence="2" id="KW-0408">Iron</keyword>
<dbReference type="FunFam" id="2.60.120.330:FF:000051">
    <property type="entry name" value="Clavaminate synthase-like protein"/>
    <property type="match status" value="1"/>
</dbReference>
<accession>A0AAN6P4B6</accession>
<feature type="domain" description="Fe2OG dioxygenase" evidence="4">
    <location>
        <begin position="171"/>
        <end position="312"/>
    </location>
</feature>
<dbReference type="Pfam" id="PF14226">
    <property type="entry name" value="DIOX_N"/>
    <property type="match status" value="1"/>
</dbReference>
<dbReference type="GO" id="GO:0016491">
    <property type="term" value="F:oxidoreductase activity"/>
    <property type="evidence" value="ECO:0007669"/>
    <property type="project" value="UniProtKB-KW"/>
</dbReference>
<evidence type="ECO:0000256" key="3">
    <source>
        <dbReference type="SAM" id="MobiDB-lite"/>
    </source>
</evidence>
<dbReference type="InterPro" id="IPR027443">
    <property type="entry name" value="IPNS-like_sf"/>
</dbReference>
<name>A0AAN6P4B6_9PEZI</name>
<sequence>MATVAKIPVIDISHDSQDQAQVAKELVEAAIEHGFIYIKNTGKDIPAEDVDAAFELAKKLFKETPVEEKQACTIQKNNRGWSAMHYETLDPKNQRVGDFKEAFNFGEPSPTTNQLQQPIPPSIASSVPFITNFHTQCHHLSLRLNTLLGIGLSVTPPDFFTSAHLRENGASGTILRLLYYPPAPAPAPAQTSSIASDEEKEEDGKGDRDVRAGAHSDYGSLTLLFRLKGQAGLEIQTRTGEWVPVPVCPPGTENDPQPPILVNIGDLLSYWTNGLLRSTVHRVVFPGAGNNNAVEGESGQGERYSIAYFCHPVGTTKLEPVPSERVRKFGEENGQVKKSEARKMLTADEHLMSRLQASYLKLYEEEKKEE</sequence>
<dbReference type="SUPFAM" id="SSF51197">
    <property type="entry name" value="Clavaminate synthase-like"/>
    <property type="match status" value="1"/>
</dbReference>
<protein>
    <recommendedName>
        <fullName evidence="4">Fe2OG dioxygenase domain-containing protein</fullName>
    </recommendedName>
</protein>
<feature type="region of interest" description="Disordered" evidence="3">
    <location>
        <begin position="186"/>
        <end position="213"/>
    </location>
</feature>
<dbReference type="Pfam" id="PF03171">
    <property type="entry name" value="2OG-FeII_Oxy"/>
    <property type="match status" value="1"/>
</dbReference>
<evidence type="ECO:0000259" key="4">
    <source>
        <dbReference type="PROSITE" id="PS51471"/>
    </source>
</evidence>
<dbReference type="PROSITE" id="PS51471">
    <property type="entry name" value="FE2OG_OXY"/>
    <property type="match status" value="1"/>
</dbReference>
<dbReference type="InterPro" id="IPR026992">
    <property type="entry name" value="DIOX_N"/>
</dbReference>
<evidence type="ECO:0000256" key="2">
    <source>
        <dbReference type="RuleBase" id="RU003682"/>
    </source>
</evidence>
<dbReference type="AlphaFoldDB" id="A0AAN6P4B6"/>
<dbReference type="GO" id="GO:0044283">
    <property type="term" value="P:small molecule biosynthetic process"/>
    <property type="evidence" value="ECO:0007669"/>
    <property type="project" value="UniProtKB-ARBA"/>
</dbReference>
<evidence type="ECO:0000313" key="6">
    <source>
        <dbReference type="Proteomes" id="UP001303222"/>
    </source>
</evidence>
<keyword evidence="6" id="KW-1185">Reference proteome</keyword>
<gene>
    <name evidence="5" type="ORF">QBC32DRAFT_333723</name>
</gene>
<reference evidence="5" key="2">
    <citation type="submission" date="2023-06" db="EMBL/GenBank/DDBJ databases">
        <authorList>
            <consortium name="Lawrence Berkeley National Laboratory"/>
            <person name="Mondo S.J."/>
            <person name="Hensen N."/>
            <person name="Bonometti L."/>
            <person name="Westerberg I."/>
            <person name="Brannstrom I.O."/>
            <person name="Guillou S."/>
            <person name="Cros-Aarteil S."/>
            <person name="Calhoun S."/>
            <person name="Haridas S."/>
            <person name="Kuo A."/>
            <person name="Pangilinan J."/>
            <person name="Riley R."/>
            <person name="Labutti K."/>
            <person name="Andreopoulos B."/>
            <person name="Lipzen A."/>
            <person name="Chen C."/>
            <person name="Yanf M."/>
            <person name="Daum C."/>
            <person name="Ng V."/>
            <person name="Clum A."/>
            <person name="Steindorff A."/>
            <person name="Ohm R."/>
            <person name="Martin F."/>
            <person name="Silar P."/>
            <person name="Natvig D."/>
            <person name="Lalanne C."/>
            <person name="Gautier V."/>
            <person name="Ament-Velasquez S.L."/>
            <person name="Kruys A."/>
            <person name="Hutchinson M.I."/>
            <person name="Powell A.J."/>
            <person name="Barry K."/>
            <person name="Miller A.N."/>
            <person name="Grigoriev I.V."/>
            <person name="Debuchy R."/>
            <person name="Gladieux P."/>
            <person name="Thoren M.H."/>
            <person name="Johannesson H."/>
        </authorList>
    </citation>
    <scope>NUCLEOTIDE SEQUENCE</scope>
    <source>
        <strain evidence="5">CBS 626.80</strain>
    </source>
</reference>
<dbReference type="EMBL" id="MU859077">
    <property type="protein sequence ID" value="KAK3955358.1"/>
    <property type="molecule type" value="Genomic_DNA"/>
</dbReference>
<reference evidence="5" key="1">
    <citation type="journal article" date="2023" name="Mol. Phylogenet. Evol.">
        <title>Genome-scale phylogeny and comparative genomics of the fungal order Sordariales.</title>
        <authorList>
            <person name="Hensen N."/>
            <person name="Bonometti L."/>
            <person name="Westerberg I."/>
            <person name="Brannstrom I.O."/>
            <person name="Guillou S."/>
            <person name="Cros-Aarteil S."/>
            <person name="Calhoun S."/>
            <person name="Haridas S."/>
            <person name="Kuo A."/>
            <person name="Mondo S."/>
            <person name="Pangilinan J."/>
            <person name="Riley R."/>
            <person name="LaButti K."/>
            <person name="Andreopoulos B."/>
            <person name="Lipzen A."/>
            <person name="Chen C."/>
            <person name="Yan M."/>
            <person name="Daum C."/>
            <person name="Ng V."/>
            <person name="Clum A."/>
            <person name="Steindorff A."/>
            <person name="Ohm R.A."/>
            <person name="Martin F."/>
            <person name="Silar P."/>
            <person name="Natvig D.O."/>
            <person name="Lalanne C."/>
            <person name="Gautier V."/>
            <person name="Ament-Velasquez S.L."/>
            <person name="Kruys A."/>
            <person name="Hutchinson M.I."/>
            <person name="Powell A.J."/>
            <person name="Barry K."/>
            <person name="Miller A.N."/>
            <person name="Grigoriev I.V."/>
            <person name="Debuchy R."/>
            <person name="Gladieux P."/>
            <person name="Hiltunen Thoren M."/>
            <person name="Johannesson H."/>
        </authorList>
    </citation>
    <scope>NUCLEOTIDE SEQUENCE</scope>
    <source>
        <strain evidence="5">CBS 626.80</strain>
    </source>
</reference>
<keyword evidence="2" id="KW-0560">Oxidoreductase</keyword>
<evidence type="ECO:0000313" key="5">
    <source>
        <dbReference type="EMBL" id="KAK3955358.1"/>
    </source>
</evidence>
<dbReference type="GO" id="GO:0046872">
    <property type="term" value="F:metal ion binding"/>
    <property type="evidence" value="ECO:0007669"/>
    <property type="project" value="UniProtKB-KW"/>
</dbReference>
<comment type="caution">
    <text evidence="5">The sequence shown here is derived from an EMBL/GenBank/DDBJ whole genome shotgun (WGS) entry which is preliminary data.</text>
</comment>
<proteinExistence type="inferred from homology"/>
<comment type="similarity">
    <text evidence="1 2">Belongs to the iron/ascorbate-dependent oxidoreductase family.</text>
</comment>
<dbReference type="InterPro" id="IPR044861">
    <property type="entry name" value="IPNS-like_FE2OG_OXY"/>
</dbReference>
<dbReference type="InterPro" id="IPR050231">
    <property type="entry name" value="Iron_ascorbate_oxido_reductase"/>
</dbReference>
<evidence type="ECO:0000256" key="1">
    <source>
        <dbReference type="ARBA" id="ARBA00008056"/>
    </source>
</evidence>
<dbReference type="Gene3D" id="2.60.120.330">
    <property type="entry name" value="B-lactam Antibiotic, Isopenicillin N Synthase, Chain"/>
    <property type="match status" value="1"/>
</dbReference>
<dbReference type="Proteomes" id="UP001303222">
    <property type="component" value="Unassembled WGS sequence"/>
</dbReference>
<keyword evidence="2" id="KW-0479">Metal-binding</keyword>